<evidence type="ECO:0000259" key="1">
    <source>
        <dbReference type="Pfam" id="PF00535"/>
    </source>
</evidence>
<keyword evidence="2" id="KW-0328">Glycosyltransferase</keyword>
<dbReference type="Pfam" id="PF00535">
    <property type="entry name" value="Glycos_transf_2"/>
    <property type="match status" value="1"/>
</dbReference>
<protein>
    <submittedName>
        <fullName evidence="2">Putative glycosyltransferase EpsE</fullName>
        <ecNumber evidence="2">2.4.-.-</ecNumber>
    </submittedName>
</protein>
<sequence length="318" mass="37790">MIENEFMMVSVLCQTYNHEQYISECLQSIVAQKVNFRYEILVHDDASTDNTANIIRKFEREYPDLIKPIYQEVNQWSLGNKVFSGIQLPRCTGKYIAICEGDDYWTDPLKLQKQVDILEGNENIGLVYAKARVYLQSKCKYADDLFGEYRASLNEMIFKGNAIPTLTAMFRREIAVAFRQEFSQTKGWKMGDYPLWLYIFGKYEVAFEDEVIGVYRMLENSASHLSSCKRNIRFSRNYFEIAYFFADYFGLNKSVYHHIKQSYFSYVVRLCIQKQYKQHVISRYLRRFYREKGPKILCLRVISMFGCGRFVLRYLYKH</sequence>
<dbReference type="EC" id="2.4.-.-" evidence="2"/>
<dbReference type="InterPro" id="IPR029044">
    <property type="entry name" value="Nucleotide-diphossugar_trans"/>
</dbReference>
<dbReference type="GO" id="GO:0016758">
    <property type="term" value="F:hexosyltransferase activity"/>
    <property type="evidence" value="ECO:0007669"/>
    <property type="project" value="UniProtKB-ARBA"/>
</dbReference>
<reference evidence="2 3" key="1">
    <citation type="journal article" date="2015" name="Science">
        <title>Genetic determinants of in vivo fitness and diet responsiveness in multiple human gut Bacteroides.</title>
        <authorList>
            <person name="Wu M."/>
            <person name="McNulty N.P."/>
            <person name="Rodionov D.A."/>
            <person name="Khoroshkin M.S."/>
            <person name="Griffin N.W."/>
            <person name="Cheng J."/>
            <person name="Latreille P."/>
            <person name="Kerstetter R.A."/>
            <person name="Terrapon N."/>
            <person name="Henrissat B."/>
            <person name="Osterman A.L."/>
            <person name="Gordon J.I."/>
        </authorList>
    </citation>
    <scope>NUCLEOTIDE SEQUENCE [LARGE SCALE GENOMIC DNA]</scope>
    <source>
        <strain evidence="2 3">WH2</strain>
    </source>
</reference>
<evidence type="ECO:0000313" key="3">
    <source>
        <dbReference type="Proteomes" id="UP000061809"/>
    </source>
</evidence>
<evidence type="ECO:0000313" key="2">
    <source>
        <dbReference type="EMBL" id="ALJ62181.1"/>
    </source>
</evidence>
<dbReference type="PANTHER" id="PTHR22916">
    <property type="entry name" value="GLYCOSYLTRANSFERASE"/>
    <property type="match status" value="1"/>
</dbReference>
<gene>
    <name evidence="2" type="primary">epsE_3</name>
    <name evidence="2" type="ORF">BcellWH2_04972</name>
</gene>
<name>A0A0P0GCT0_9BACE</name>
<dbReference type="AlphaFoldDB" id="A0A0P0GCT0"/>
<feature type="domain" description="Glycosyltransferase 2-like" evidence="1">
    <location>
        <begin position="10"/>
        <end position="130"/>
    </location>
</feature>
<dbReference type="PANTHER" id="PTHR22916:SF3">
    <property type="entry name" value="UDP-GLCNAC:BETAGAL BETA-1,3-N-ACETYLGLUCOSAMINYLTRANSFERASE-LIKE PROTEIN 1"/>
    <property type="match status" value="1"/>
</dbReference>
<dbReference type="InterPro" id="IPR001173">
    <property type="entry name" value="Glyco_trans_2-like"/>
</dbReference>
<dbReference type="SUPFAM" id="SSF53448">
    <property type="entry name" value="Nucleotide-diphospho-sugar transferases"/>
    <property type="match status" value="1"/>
</dbReference>
<keyword evidence="2" id="KW-0808">Transferase</keyword>
<proteinExistence type="predicted"/>
<dbReference type="Proteomes" id="UP000061809">
    <property type="component" value="Chromosome"/>
</dbReference>
<dbReference type="PATRIC" id="fig|246787.4.peg.5134"/>
<dbReference type="Gene3D" id="3.90.550.10">
    <property type="entry name" value="Spore Coat Polysaccharide Biosynthesis Protein SpsA, Chain A"/>
    <property type="match status" value="1"/>
</dbReference>
<accession>A0A0P0GCT0</accession>
<organism evidence="2 3">
    <name type="scientific">Bacteroides cellulosilyticus</name>
    <dbReference type="NCBI Taxonomy" id="246787"/>
    <lineage>
        <taxon>Bacteria</taxon>
        <taxon>Pseudomonadati</taxon>
        <taxon>Bacteroidota</taxon>
        <taxon>Bacteroidia</taxon>
        <taxon>Bacteroidales</taxon>
        <taxon>Bacteroidaceae</taxon>
        <taxon>Bacteroides</taxon>
    </lineage>
</organism>
<dbReference type="EMBL" id="CP012801">
    <property type="protein sequence ID" value="ALJ62181.1"/>
    <property type="molecule type" value="Genomic_DNA"/>
</dbReference>
<dbReference type="RefSeq" id="WP_029429082.1">
    <property type="nucleotide sequence ID" value="NZ_CAXKYC010000005.1"/>
</dbReference>
<dbReference type="KEGG" id="bcel:BcellWH2_04972"/>